<dbReference type="PRINTS" id="PR00111">
    <property type="entry name" value="ABHYDROLASE"/>
</dbReference>
<dbReference type="InterPro" id="IPR029058">
    <property type="entry name" value="AB_hydrolase_fold"/>
</dbReference>
<evidence type="ECO:0000313" key="3">
    <source>
        <dbReference type="Proteomes" id="UP000199256"/>
    </source>
</evidence>
<dbReference type="STRING" id="1396821.SAMN05444515_10865"/>
<dbReference type="PRINTS" id="PR00412">
    <property type="entry name" value="EPOXHYDRLASE"/>
</dbReference>
<dbReference type="Proteomes" id="UP000199256">
    <property type="component" value="Unassembled WGS sequence"/>
</dbReference>
<name>A0A1H7LY50_9GAMM</name>
<dbReference type="PANTHER" id="PTHR43689:SF8">
    <property type="entry name" value="ALPHA_BETA-HYDROLASES SUPERFAMILY PROTEIN"/>
    <property type="match status" value="1"/>
</dbReference>
<reference evidence="3" key="1">
    <citation type="submission" date="2016-10" db="EMBL/GenBank/DDBJ databases">
        <authorList>
            <person name="Varghese N."/>
            <person name="Submissions S."/>
        </authorList>
    </citation>
    <scope>NUCLEOTIDE SEQUENCE [LARGE SCALE GENOMIC DNA]</scope>
    <source>
        <strain evidence="3">DSM 241</strain>
    </source>
</reference>
<accession>A0A1H7LY50</accession>
<dbReference type="InterPro" id="IPR000073">
    <property type="entry name" value="AB_hydrolase_1"/>
</dbReference>
<dbReference type="SUPFAM" id="SSF53474">
    <property type="entry name" value="alpha/beta-Hydrolases"/>
    <property type="match status" value="1"/>
</dbReference>
<dbReference type="Gene3D" id="3.40.50.1820">
    <property type="entry name" value="alpha/beta hydrolase"/>
    <property type="match status" value="1"/>
</dbReference>
<dbReference type="EMBL" id="FOAA01000008">
    <property type="protein sequence ID" value="SEL03237.1"/>
    <property type="molecule type" value="Genomic_DNA"/>
</dbReference>
<dbReference type="InterPro" id="IPR000639">
    <property type="entry name" value="Epox_hydrolase-like"/>
</dbReference>
<dbReference type="Pfam" id="PF00561">
    <property type="entry name" value="Abhydrolase_1"/>
    <property type="match status" value="1"/>
</dbReference>
<keyword evidence="3" id="KW-1185">Reference proteome</keyword>
<dbReference type="PANTHER" id="PTHR43689">
    <property type="entry name" value="HYDROLASE"/>
    <property type="match status" value="1"/>
</dbReference>
<dbReference type="OrthoDB" id="9779853at2"/>
<sequence length="327" mass="35620">MLRWLLIILGSLLTLGLLALLLGPFLISNQPLKGLESVEAVATEESRFVTIPFAGTDGLTLHYLESDGGGGVDAPTFVLLHGFTFNAYTWNELLPGLAEQGRVVAHDQVPYGLSAKPTREDWSGPNPFTKEAALMHLLTFLDAQGIDQAILVGNSSGATLAMEAALQAPERVKGLVLINPWVYVDRPTFPETVTQLPQIQRLNLLLARQMGARGALLDLSYHDPERISDERRALTTIHTRVENWDLAWGELFVRAMASPVDVSTHLGDLTQRSLVIISEEDRVVSPADSRRAAAGLPNATVATIPECGHVPQEECPDAVLDALLEWL</sequence>
<dbReference type="AlphaFoldDB" id="A0A1H7LY50"/>
<feature type="domain" description="AB hydrolase-1" evidence="1">
    <location>
        <begin position="75"/>
        <end position="314"/>
    </location>
</feature>
<dbReference type="GO" id="GO:0003824">
    <property type="term" value="F:catalytic activity"/>
    <property type="evidence" value="ECO:0007669"/>
    <property type="project" value="InterPro"/>
</dbReference>
<protein>
    <submittedName>
        <fullName evidence="2">Pimeloyl-ACP methyl ester carboxylesterase</fullName>
    </submittedName>
</protein>
<proteinExistence type="predicted"/>
<evidence type="ECO:0000259" key="1">
    <source>
        <dbReference type="Pfam" id="PF00561"/>
    </source>
</evidence>
<organism evidence="2 3">
    <name type="scientific">Ectothiorhodospira marina</name>
    <dbReference type="NCBI Taxonomy" id="1396821"/>
    <lineage>
        <taxon>Bacteria</taxon>
        <taxon>Pseudomonadati</taxon>
        <taxon>Pseudomonadota</taxon>
        <taxon>Gammaproteobacteria</taxon>
        <taxon>Chromatiales</taxon>
        <taxon>Ectothiorhodospiraceae</taxon>
        <taxon>Ectothiorhodospira</taxon>
    </lineage>
</organism>
<dbReference type="RefSeq" id="WP_090253360.1">
    <property type="nucleotide sequence ID" value="NZ_FOAA01000008.1"/>
</dbReference>
<gene>
    <name evidence="2" type="ORF">SAMN05444515_10865</name>
</gene>
<evidence type="ECO:0000313" key="2">
    <source>
        <dbReference type="EMBL" id="SEL03237.1"/>
    </source>
</evidence>